<dbReference type="Gene3D" id="2.60.40.380">
    <property type="entry name" value="Purple acid phosphatase-like, N-terminal"/>
    <property type="match status" value="1"/>
</dbReference>
<evidence type="ECO:0000259" key="3">
    <source>
        <dbReference type="Pfam" id="PF16655"/>
    </source>
</evidence>
<feature type="domain" description="PhoD-like phosphatase metallophosphatase" evidence="2">
    <location>
        <begin position="165"/>
        <end position="492"/>
    </location>
</feature>
<dbReference type="Pfam" id="PF09423">
    <property type="entry name" value="PhoD"/>
    <property type="match status" value="1"/>
</dbReference>
<dbReference type="Pfam" id="PF16655">
    <property type="entry name" value="PhoD_N"/>
    <property type="match status" value="1"/>
</dbReference>
<dbReference type="Gene3D" id="3.60.21.70">
    <property type="entry name" value="PhoD-like phosphatase"/>
    <property type="match status" value="1"/>
</dbReference>
<accession>A0ABP9C104</accession>
<evidence type="ECO:0000256" key="1">
    <source>
        <dbReference type="SAM" id="SignalP"/>
    </source>
</evidence>
<dbReference type="InterPro" id="IPR032093">
    <property type="entry name" value="PhoD_N"/>
</dbReference>
<organism evidence="4 5">
    <name type="scientific">Streptomyces ziwulingensis</name>
    <dbReference type="NCBI Taxonomy" id="1045501"/>
    <lineage>
        <taxon>Bacteria</taxon>
        <taxon>Bacillati</taxon>
        <taxon>Actinomycetota</taxon>
        <taxon>Actinomycetes</taxon>
        <taxon>Kitasatosporales</taxon>
        <taxon>Streptomycetaceae</taxon>
        <taxon>Streptomyces</taxon>
    </lineage>
</organism>
<dbReference type="InterPro" id="IPR029052">
    <property type="entry name" value="Metallo-depent_PP-like"/>
</dbReference>
<keyword evidence="5" id="KW-1185">Reference proteome</keyword>
<name>A0ABP9C104_9ACTN</name>
<proteinExistence type="predicted"/>
<dbReference type="Proteomes" id="UP001501265">
    <property type="component" value="Unassembled WGS sequence"/>
</dbReference>
<dbReference type="SUPFAM" id="SSF56300">
    <property type="entry name" value="Metallo-dependent phosphatases"/>
    <property type="match status" value="1"/>
</dbReference>
<dbReference type="InterPro" id="IPR038607">
    <property type="entry name" value="PhoD-like_sf"/>
</dbReference>
<dbReference type="RefSeq" id="WP_345620375.1">
    <property type="nucleotide sequence ID" value="NZ_BAABIG010000026.1"/>
</dbReference>
<evidence type="ECO:0000259" key="2">
    <source>
        <dbReference type="Pfam" id="PF09423"/>
    </source>
</evidence>
<dbReference type="EMBL" id="BAABIG010000026">
    <property type="protein sequence ID" value="GAA4801485.1"/>
    <property type="molecule type" value="Genomic_DNA"/>
</dbReference>
<comment type="caution">
    <text evidence="4">The sequence shown here is derived from an EMBL/GenBank/DDBJ whole genome shotgun (WGS) entry which is preliminary data.</text>
</comment>
<dbReference type="CDD" id="cd07389">
    <property type="entry name" value="MPP_PhoD"/>
    <property type="match status" value="1"/>
</dbReference>
<dbReference type="PROSITE" id="PS51318">
    <property type="entry name" value="TAT"/>
    <property type="match status" value="1"/>
</dbReference>
<reference evidence="5" key="1">
    <citation type="journal article" date="2019" name="Int. J. Syst. Evol. Microbiol.">
        <title>The Global Catalogue of Microorganisms (GCM) 10K type strain sequencing project: providing services to taxonomists for standard genome sequencing and annotation.</title>
        <authorList>
            <consortium name="The Broad Institute Genomics Platform"/>
            <consortium name="The Broad Institute Genome Sequencing Center for Infectious Disease"/>
            <person name="Wu L."/>
            <person name="Ma J."/>
        </authorList>
    </citation>
    <scope>NUCLEOTIDE SEQUENCE [LARGE SCALE GENOMIC DNA]</scope>
    <source>
        <strain evidence="5">JCM 18081</strain>
    </source>
</reference>
<dbReference type="InterPro" id="IPR052900">
    <property type="entry name" value="Phospholipid_Metab_Enz"/>
</dbReference>
<dbReference type="InterPro" id="IPR006311">
    <property type="entry name" value="TAT_signal"/>
</dbReference>
<feature type="signal peptide" evidence="1">
    <location>
        <begin position="1"/>
        <end position="44"/>
    </location>
</feature>
<protein>
    <submittedName>
        <fullName evidence="4">Alkaline phosphatase D family protein</fullName>
    </submittedName>
</protein>
<dbReference type="PANTHER" id="PTHR43606">
    <property type="entry name" value="PHOSPHATASE, PUTATIVE (AFU_ORTHOLOGUE AFUA_6G08710)-RELATED"/>
    <property type="match status" value="1"/>
</dbReference>
<feature type="chain" id="PRO_5047005695" evidence="1">
    <location>
        <begin position="45"/>
        <end position="524"/>
    </location>
</feature>
<feature type="domain" description="Phospholipase D N-terminal" evidence="3">
    <location>
        <begin position="56"/>
        <end position="151"/>
    </location>
</feature>
<sequence>MTEVTGPSPTSTPGPGRRRVLTGGAAALGAAASAQLWLPSAAHAAEPALAENVFSLGVASGDPLPDGVVLWTRLAPDPLTGGGMPDRPVSVRWQVAEDSRFAKVVRTGTAQARPEYGHSVHVDVRGLRPGRAYWYRFKAGGRLSPTGRTRTAPEPLATGGSLRIALASCQNWQHGYFTPYADMLDQDPDVVLFVGDYIYESAPSATAVRRHEGSGEPYSVEQYRNRYAQYRSDPDLAAMHAAAPFVVTFDDHEVDNDYAGQDPQDPDKQAHDAFVARLTAAYQAYYEHMPVRATAVPDGPHIRMYRRLEFGRLARLNVLDTRQFRSDQATTQAGAQDPSMTMLGARQKQWLIDGLRRSPARWNLIASQIMMAETDLKIGAGKLWYYDAWDGYQAERNALLAELKRTQNPVVLTGDRHLTMVSDLKEDYARPGSAVVGAEFVGTSISSNGNQDQAAFRKEWDPRMADNPHWKLLDAHRGYHLFDVRHDRIDARVRVVDTVTKPTASPRTLASLRVRAGRPGVDLV</sequence>
<gene>
    <name evidence="4" type="ORF">GCM10023220_32720</name>
</gene>
<evidence type="ECO:0000313" key="4">
    <source>
        <dbReference type="EMBL" id="GAA4801485.1"/>
    </source>
</evidence>
<dbReference type="InterPro" id="IPR018946">
    <property type="entry name" value="PhoD-like_MPP"/>
</dbReference>
<dbReference type="PANTHER" id="PTHR43606:SF2">
    <property type="entry name" value="ALKALINE PHOSPHATASE FAMILY PROTEIN (AFU_ORTHOLOGUE AFUA_5G03860)"/>
    <property type="match status" value="1"/>
</dbReference>
<evidence type="ECO:0000313" key="5">
    <source>
        <dbReference type="Proteomes" id="UP001501265"/>
    </source>
</evidence>
<keyword evidence="1" id="KW-0732">Signal</keyword>